<sequence length="276" mass="32147">MLLEQGAKDDVPLYCNIFHYISHFTTCYYFHLWIHRRYIIKLDCVTKKKTVQIRYRPSKCFPKRPSWPSDYSVFELQTSGSGTEVLGRGNGLNTRLLRHTIELANIVHEGTEKDCLYLEVDLGTFKFIKESFAQNCNDGNNLSLISRFIMLGYSSGVYSYGIYKHLKKCLAWNLENHGGAQTWKLKTLREETHGYKLDKYHISAVNMFNDIDRLINVKEELEPPPTKPYVPESILYFWLYTGRFSYVFASCTREAKGSPEASIAYLIFANNRRELL</sequence>
<keyword evidence="2" id="KW-1185">Reference proteome</keyword>
<protein>
    <submittedName>
        <fullName evidence="1">Uncharacterized protein</fullName>
    </submittedName>
</protein>
<proteinExistence type="predicted"/>
<evidence type="ECO:0000313" key="1">
    <source>
        <dbReference type="EMBL" id="KAG7556741.1"/>
    </source>
</evidence>
<dbReference type="EMBL" id="JAEFBJ010000011">
    <property type="protein sequence ID" value="KAG7556741.1"/>
    <property type="molecule type" value="Genomic_DNA"/>
</dbReference>
<dbReference type="Proteomes" id="UP000694251">
    <property type="component" value="Chromosome 11"/>
</dbReference>
<name>A0A8T1ZDT4_ARASU</name>
<comment type="caution">
    <text evidence="1">The sequence shown here is derived from an EMBL/GenBank/DDBJ whole genome shotgun (WGS) entry which is preliminary data.</text>
</comment>
<organism evidence="1 2">
    <name type="scientific">Arabidopsis suecica</name>
    <name type="common">Swedish thale-cress</name>
    <name type="synonym">Cardaminopsis suecica</name>
    <dbReference type="NCBI Taxonomy" id="45249"/>
    <lineage>
        <taxon>Eukaryota</taxon>
        <taxon>Viridiplantae</taxon>
        <taxon>Streptophyta</taxon>
        <taxon>Embryophyta</taxon>
        <taxon>Tracheophyta</taxon>
        <taxon>Spermatophyta</taxon>
        <taxon>Magnoliopsida</taxon>
        <taxon>eudicotyledons</taxon>
        <taxon>Gunneridae</taxon>
        <taxon>Pentapetalae</taxon>
        <taxon>rosids</taxon>
        <taxon>malvids</taxon>
        <taxon>Brassicales</taxon>
        <taxon>Brassicaceae</taxon>
        <taxon>Camelineae</taxon>
        <taxon>Arabidopsis</taxon>
    </lineage>
</organism>
<dbReference type="AlphaFoldDB" id="A0A8T1ZDT4"/>
<gene>
    <name evidence="1" type="ORF">ISN44_As11g027360</name>
</gene>
<evidence type="ECO:0000313" key="2">
    <source>
        <dbReference type="Proteomes" id="UP000694251"/>
    </source>
</evidence>
<reference evidence="1 2" key="1">
    <citation type="submission" date="2020-12" db="EMBL/GenBank/DDBJ databases">
        <title>Concerted genomic and epigenomic changes stabilize Arabidopsis allopolyploids.</title>
        <authorList>
            <person name="Chen Z."/>
        </authorList>
    </citation>
    <scope>NUCLEOTIDE SEQUENCE [LARGE SCALE GENOMIC DNA]</scope>
    <source>
        <strain evidence="1">As9502</strain>
        <tissue evidence="1">Leaf</tissue>
    </source>
</reference>
<accession>A0A8T1ZDT4</accession>